<comment type="caution">
    <text evidence="1">The sequence shown here is derived from an EMBL/GenBank/DDBJ whole genome shotgun (WGS) entry which is preliminary data.</text>
</comment>
<evidence type="ECO:0000313" key="1">
    <source>
        <dbReference type="EMBL" id="MPC84508.1"/>
    </source>
</evidence>
<evidence type="ECO:0000313" key="2">
    <source>
        <dbReference type="Proteomes" id="UP000324222"/>
    </source>
</evidence>
<proteinExistence type="predicted"/>
<keyword evidence="2" id="KW-1185">Reference proteome</keyword>
<organism evidence="1 2">
    <name type="scientific">Portunus trituberculatus</name>
    <name type="common">Swimming crab</name>
    <name type="synonym">Neptunus trituberculatus</name>
    <dbReference type="NCBI Taxonomy" id="210409"/>
    <lineage>
        <taxon>Eukaryota</taxon>
        <taxon>Metazoa</taxon>
        <taxon>Ecdysozoa</taxon>
        <taxon>Arthropoda</taxon>
        <taxon>Crustacea</taxon>
        <taxon>Multicrustacea</taxon>
        <taxon>Malacostraca</taxon>
        <taxon>Eumalacostraca</taxon>
        <taxon>Eucarida</taxon>
        <taxon>Decapoda</taxon>
        <taxon>Pleocyemata</taxon>
        <taxon>Brachyura</taxon>
        <taxon>Eubrachyura</taxon>
        <taxon>Portunoidea</taxon>
        <taxon>Portunidae</taxon>
        <taxon>Portuninae</taxon>
        <taxon>Portunus</taxon>
    </lineage>
</organism>
<dbReference type="Proteomes" id="UP000324222">
    <property type="component" value="Unassembled WGS sequence"/>
</dbReference>
<reference evidence="1 2" key="1">
    <citation type="submission" date="2019-05" db="EMBL/GenBank/DDBJ databases">
        <title>Another draft genome of Portunus trituberculatus and its Hox gene families provides insights of decapod evolution.</title>
        <authorList>
            <person name="Jeong J.-H."/>
            <person name="Song I."/>
            <person name="Kim S."/>
            <person name="Choi T."/>
            <person name="Kim D."/>
            <person name="Ryu S."/>
            <person name="Kim W."/>
        </authorList>
    </citation>
    <scope>NUCLEOTIDE SEQUENCE [LARGE SCALE GENOMIC DNA]</scope>
    <source>
        <tissue evidence="1">Muscle</tissue>
    </source>
</reference>
<gene>
    <name evidence="1" type="ORF">E2C01_079247</name>
</gene>
<protein>
    <submittedName>
        <fullName evidence="1">Uncharacterized protein</fullName>
    </submittedName>
</protein>
<sequence length="10" mass="1151">MAWGESMPSR</sequence>
<name>A0A5B7IV29_PORTR</name>
<accession>A0A5B7IV29</accession>
<dbReference type="EMBL" id="VSRR010065597">
    <property type="protein sequence ID" value="MPC84508.1"/>
    <property type="molecule type" value="Genomic_DNA"/>
</dbReference>